<dbReference type="OrthoDB" id="6436098at2759"/>
<proteinExistence type="predicted"/>
<organism evidence="1 2">
    <name type="scientific">Araneus ventricosus</name>
    <name type="common">Orbweaver spider</name>
    <name type="synonym">Epeira ventricosa</name>
    <dbReference type="NCBI Taxonomy" id="182803"/>
    <lineage>
        <taxon>Eukaryota</taxon>
        <taxon>Metazoa</taxon>
        <taxon>Ecdysozoa</taxon>
        <taxon>Arthropoda</taxon>
        <taxon>Chelicerata</taxon>
        <taxon>Arachnida</taxon>
        <taxon>Araneae</taxon>
        <taxon>Araneomorphae</taxon>
        <taxon>Entelegynae</taxon>
        <taxon>Araneoidea</taxon>
        <taxon>Araneidae</taxon>
        <taxon>Araneus</taxon>
    </lineage>
</organism>
<reference evidence="1 2" key="1">
    <citation type="journal article" date="2019" name="Sci. Rep.">
        <title>Orb-weaving spider Araneus ventricosus genome elucidates the spidroin gene catalogue.</title>
        <authorList>
            <person name="Kono N."/>
            <person name="Nakamura H."/>
            <person name="Ohtoshi R."/>
            <person name="Moran D.A.P."/>
            <person name="Shinohara A."/>
            <person name="Yoshida Y."/>
            <person name="Fujiwara M."/>
            <person name="Mori M."/>
            <person name="Tomita M."/>
            <person name="Arakawa K."/>
        </authorList>
    </citation>
    <scope>NUCLEOTIDE SEQUENCE [LARGE SCALE GENOMIC DNA]</scope>
</reference>
<dbReference type="EMBL" id="BGPR01154235">
    <property type="protein sequence ID" value="GBL71011.1"/>
    <property type="molecule type" value="Genomic_DNA"/>
</dbReference>
<comment type="caution">
    <text evidence="1">The sequence shown here is derived from an EMBL/GenBank/DDBJ whole genome shotgun (WGS) entry which is preliminary data.</text>
</comment>
<gene>
    <name evidence="1" type="ORF">AVEN_66925_1</name>
</gene>
<sequence>MSKRMALVPPEFLVGHRQQKPELRLEDELSNLLDRDQLADDLKVKLLSQLLTRYQKTAHEPSEPIRVSIVDENEHPKITEDKILENVKADTEMDSILKDIITSSPHSSVKYIPSIVEKLLSRGYSWNKYGEMTQDGHPIKDSSVVDFFSYLLRNTKTQTEPTHFRIFLKAIREINIPHSWVGNKKLFPFLKNKDDGGTMKRSVSSPELDDDKFLIVDKHGGWQSPSRPIKGWMNY</sequence>
<dbReference type="AlphaFoldDB" id="A0A4Y1ZVY9"/>
<name>A0A4Y1ZVY9_ARAVE</name>
<accession>A0A4Y1ZVY9</accession>
<evidence type="ECO:0000313" key="1">
    <source>
        <dbReference type="EMBL" id="GBL71011.1"/>
    </source>
</evidence>
<protein>
    <submittedName>
        <fullName evidence="1">Uncharacterized protein</fullName>
    </submittedName>
</protein>
<dbReference type="Proteomes" id="UP000499080">
    <property type="component" value="Unassembled WGS sequence"/>
</dbReference>
<evidence type="ECO:0000313" key="2">
    <source>
        <dbReference type="Proteomes" id="UP000499080"/>
    </source>
</evidence>
<keyword evidence="2" id="KW-1185">Reference proteome</keyword>